<sequence>MDKLKAERSVIRSAFSRQCKQLEVLMAAELYDNTEVKAQFSLIEDKIQRLKTLDDGIFNLLLDTANETDLTKEITVQNEYRVKFLRLKMSAMRDNHVEAGNSQTVNDMSVWYKSPKIELKKCNGDLMEWLGFWSQFSKIYNEPSLALEDKFQYLIQSAQEGSKARELVISFPSTAKNYPKVIESMKERFGQGDMLVEMHNRELLPGSNFSLQQSCSANLQACNKFDTARVQV</sequence>
<keyword evidence="2" id="KW-1185">Reference proteome</keyword>
<dbReference type="AlphaFoldDB" id="A0A4Y2PSJ5"/>
<reference evidence="1 2" key="1">
    <citation type="journal article" date="2019" name="Sci. Rep.">
        <title>Orb-weaving spider Araneus ventricosus genome elucidates the spidroin gene catalogue.</title>
        <authorList>
            <person name="Kono N."/>
            <person name="Nakamura H."/>
            <person name="Ohtoshi R."/>
            <person name="Moran D.A.P."/>
            <person name="Shinohara A."/>
            <person name="Yoshida Y."/>
            <person name="Fujiwara M."/>
            <person name="Mori M."/>
            <person name="Tomita M."/>
            <person name="Arakawa K."/>
        </authorList>
    </citation>
    <scope>NUCLEOTIDE SEQUENCE [LARGE SCALE GENOMIC DNA]</scope>
</reference>
<name>A0A4Y2PSJ5_ARAVE</name>
<dbReference type="EMBL" id="BGPR01012160">
    <property type="protein sequence ID" value="GBN54855.1"/>
    <property type="molecule type" value="Genomic_DNA"/>
</dbReference>
<dbReference type="InterPro" id="IPR005312">
    <property type="entry name" value="DUF1759"/>
</dbReference>
<accession>A0A4Y2PSJ5</accession>
<dbReference type="Pfam" id="PF03564">
    <property type="entry name" value="DUF1759"/>
    <property type="match status" value="1"/>
</dbReference>
<protein>
    <submittedName>
        <fullName evidence="1">Uncharacterized protein</fullName>
    </submittedName>
</protein>
<gene>
    <name evidence="1" type="ORF">AVEN_131057_1</name>
</gene>
<dbReference type="Proteomes" id="UP000499080">
    <property type="component" value="Unassembled WGS sequence"/>
</dbReference>
<organism evidence="1 2">
    <name type="scientific">Araneus ventricosus</name>
    <name type="common">Orbweaver spider</name>
    <name type="synonym">Epeira ventricosa</name>
    <dbReference type="NCBI Taxonomy" id="182803"/>
    <lineage>
        <taxon>Eukaryota</taxon>
        <taxon>Metazoa</taxon>
        <taxon>Ecdysozoa</taxon>
        <taxon>Arthropoda</taxon>
        <taxon>Chelicerata</taxon>
        <taxon>Arachnida</taxon>
        <taxon>Araneae</taxon>
        <taxon>Araneomorphae</taxon>
        <taxon>Entelegynae</taxon>
        <taxon>Araneoidea</taxon>
        <taxon>Araneidae</taxon>
        <taxon>Araneus</taxon>
    </lineage>
</organism>
<proteinExistence type="predicted"/>
<evidence type="ECO:0000313" key="1">
    <source>
        <dbReference type="EMBL" id="GBN54855.1"/>
    </source>
</evidence>
<evidence type="ECO:0000313" key="2">
    <source>
        <dbReference type="Proteomes" id="UP000499080"/>
    </source>
</evidence>
<comment type="caution">
    <text evidence="1">The sequence shown here is derived from an EMBL/GenBank/DDBJ whole genome shotgun (WGS) entry which is preliminary data.</text>
</comment>